<accession>H7FPJ8</accession>
<dbReference type="STRING" id="1086011.HJ01_01096"/>
<dbReference type="Pfam" id="PF09697">
    <property type="entry name" value="Porph_ging"/>
    <property type="match status" value="1"/>
</dbReference>
<dbReference type="EMBL" id="AHKF01000014">
    <property type="protein sequence ID" value="EIA09678.1"/>
    <property type="molecule type" value="Genomic_DNA"/>
</dbReference>
<protein>
    <submittedName>
        <fullName evidence="1">Uncharacterized protein</fullName>
    </submittedName>
</protein>
<dbReference type="RefSeq" id="WP_007137273.1">
    <property type="nucleotide sequence ID" value="NZ_AHKF01000014.1"/>
</dbReference>
<dbReference type="PATRIC" id="fig|1086011.3.peg.1072"/>
<organism evidence="1 2">
    <name type="scientific">Flavobacterium frigoris (strain PS1)</name>
    <dbReference type="NCBI Taxonomy" id="1086011"/>
    <lineage>
        <taxon>Bacteria</taxon>
        <taxon>Pseudomonadati</taxon>
        <taxon>Bacteroidota</taxon>
        <taxon>Flavobacteriia</taxon>
        <taxon>Flavobacteriales</taxon>
        <taxon>Flavobacteriaceae</taxon>
        <taxon>Flavobacterium</taxon>
    </lineage>
</organism>
<comment type="caution">
    <text evidence="1">The sequence shown here is derived from an EMBL/GenBank/DDBJ whole genome shotgun (WGS) entry which is preliminary data.</text>
</comment>
<dbReference type="InterPro" id="IPR005901">
    <property type="entry name" value="GLPGLI"/>
</dbReference>
<sequence>MILNFDKSASIYKEEEKLESPGQGGGGMRMMSSMMGGGGTYYKNIKEKAYTVDKEFMGKEFLVKDALPNLKFKMEGGTHVIGRYNCFKATVALAVSKSDFRNFRPKREEKEAVKTEDKEKKTNFLSDLEMLKESIVTPKVTP</sequence>
<dbReference type="Proteomes" id="UP000005566">
    <property type="component" value="Unassembled WGS sequence"/>
</dbReference>
<reference evidence="1 2" key="1">
    <citation type="journal article" date="2014" name="Acta Crystallogr. D">
        <title>Structure-based characterization and antifreeze properties of a hyperactive ice-binding protein from the Antarctic bacterium Flavobacterium frigoris PS1.</title>
        <authorList>
            <person name="Do H."/>
            <person name="Kim S.J."/>
            <person name="Kim H.J."/>
            <person name="Lee J.H."/>
        </authorList>
    </citation>
    <scope>NUCLEOTIDE SEQUENCE [LARGE SCALE GENOMIC DNA]</scope>
    <source>
        <strain evidence="1 2">PS1</strain>
    </source>
</reference>
<evidence type="ECO:0000313" key="2">
    <source>
        <dbReference type="Proteomes" id="UP000005566"/>
    </source>
</evidence>
<dbReference type="AlphaFoldDB" id="H7FPJ8"/>
<name>H7FPJ8_FLAFP</name>
<dbReference type="NCBIfam" id="TIGR01200">
    <property type="entry name" value="GLPGLI"/>
    <property type="match status" value="1"/>
</dbReference>
<dbReference type="eggNOG" id="ENOG502Z8ZW">
    <property type="taxonomic scope" value="Bacteria"/>
</dbReference>
<gene>
    <name evidence="1" type="ORF">HJ01_01096</name>
</gene>
<keyword evidence="2" id="KW-1185">Reference proteome</keyword>
<evidence type="ECO:0000313" key="1">
    <source>
        <dbReference type="EMBL" id="EIA09678.1"/>
    </source>
</evidence>
<proteinExistence type="predicted"/>